<dbReference type="InterPro" id="IPR009899">
    <property type="entry name" value="ArdA"/>
</dbReference>
<dbReference type="InterPro" id="IPR041893">
    <property type="entry name" value="ArdA_dom3"/>
</dbReference>
<name>A0AAW6DMA8_MEDGN</name>
<dbReference type="RefSeq" id="WP_207660913.1">
    <property type="nucleotide sequence ID" value="NZ_JAQMLA010000046.1"/>
</dbReference>
<dbReference type="Proteomes" id="UP001212160">
    <property type="component" value="Unassembled WGS sequence"/>
</dbReference>
<organism evidence="1 2">
    <name type="scientific">Mediterraneibacter gnavus</name>
    <name type="common">Ruminococcus gnavus</name>
    <dbReference type="NCBI Taxonomy" id="33038"/>
    <lineage>
        <taxon>Bacteria</taxon>
        <taxon>Bacillati</taxon>
        <taxon>Bacillota</taxon>
        <taxon>Clostridia</taxon>
        <taxon>Lachnospirales</taxon>
        <taxon>Lachnospiraceae</taxon>
        <taxon>Mediterraneibacter</taxon>
    </lineage>
</organism>
<dbReference type="Gene3D" id="1.10.10.1190">
    <property type="entry name" value="Antirestriction protein ArdA, domain 3"/>
    <property type="match status" value="1"/>
</dbReference>
<dbReference type="Pfam" id="PF07275">
    <property type="entry name" value="ArdA"/>
    <property type="match status" value="1"/>
</dbReference>
<dbReference type="Gene3D" id="3.10.20.480">
    <property type="entry name" value="Antirestriction protein ArdA, domain 1"/>
    <property type="match status" value="1"/>
</dbReference>
<comment type="caution">
    <text evidence="1">The sequence shown here is derived from an EMBL/GenBank/DDBJ whole genome shotgun (WGS) entry which is preliminary data.</text>
</comment>
<evidence type="ECO:0000313" key="1">
    <source>
        <dbReference type="EMBL" id="MDB8687699.1"/>
    </source>
</evidence>
<accession>A0AAW6DMA8</accession>
<dbReference type="InterPro" id="IPR041895">
    <property type="entry name" value="ArdA_dom1"/>
</dbReference>
<gene>
    <name evidence="1" type="ORF">PNW85_13660</name>
</gene>
<reference evidence="1" key="1">
    <citation type="submission" date="2023-01" db="EMBL/GenBank/DDBJ databases">
        <title>Human gut microbiome strain richness.</title>
        <authorList>
            <person name="Chen-Liaw A."/>
        </authorList>
    </citation>
    <scope>NUCLEOTIDE SEQUENCE</scope>
    <source>
        <strain evidence="1">RTP21484st1_H11_RTP21484_190118</strain>
    </source>
</reference>
<dbReference type="EMBL" id="JAQMLA010000046">
    <property type="protein sequence ID" value="MDB8687699.1"/>
    <property type="molecule type" value="Genomic_DNA"/>
</dbReference>
<protein>
    <submittedName>
        <fullName evidence="1">Antirestriction protein ArdA</fullName>
    </submittedName>
</protein>
<evidence type="ECO:0000313" key="2">
    <source>
        <dbReference type="Proteomes" id="UP001212160"/>
    </source>
</evidence>
<dbReference type="AlphaFoldDB" id="A0AAW6DMA8"/>
<dbReference type="Gene3D" id="1.10.8.560">
    <property type="entry name" value="Antirestriction protein ArdA, domain 2"/>
    <property type="match status" value="1"/>
</dbReference>
<proteinExistence type="predicted"/>
<sequence length="165" mass="19537">MEEMRIYIANLGKYNEGELVGDWFTPPIDYDEMAERIGLNDRYEEYAIHDYELPFEIDEYTSIEEINRMCEMVEDLPEDIQDELSELVSHFGSIEELYDNQDRIFHYPDCEDMADVAEYFLYESGTMDAVPEELRDYIDFEGYGNNLYTSGTFIETNHGVYEIGW</sequence>
<dbReference type="InterPro" id="IPR041896">
    <property type="entry name" value="ArdA_dom2"/>
</dbReference>